<dbReference type="InterPro" id="IPR051540">
    <property type="entry name" value="S-2-haloacid_dehalogenase"/>
</dbReference>
<dbReference type="InterPro" id="IPR023214">
    <property type="entry name" value="HAD_sf"/>
</dbReference>
<dbReference type="Gene3D" id="3.40.50.1000">
    <property type="entry name" value="HAD superfamily/HAD-like"/>
    <property type="match status" value="1"/>
</dbReference>
<reference evidence="2 3" key="2">
    <citation type="submission" date="2020-03" db="EMBL/GenBank/DDBJ databases">
        <authorList>
            <person name="Ichikawa N."/>
            <person name="Kimura A."/>
            <person name="Kitahashi Y."/>
            <person name="Uohara A."/>
        </authorList>
    </citation>
    <scope>NUCLEOTIDE SEQUENCE [LARGE SCALE GENOMIC DNA]</scope>
    <source>
        <strain evidence="2 3">NBRC 108639</strain>
    </source>
</reference>
<gene>
    <name evidence="2" type="ORF">Phou_070260</name>
</gene>
<evidence type="ECO:0000313" key="3">
    <source>
        <dbReference type="Proteomes" id="UP000482800"/>
    </source>
</evidence>
<dbReference type="SFLD" id="SFLDS00003">
    <property type="entry name" value="Haloacid_Dehalogenase"/>
    <property type="match status" value="1"/>
</dbReference>
<dbReference type="NCBIfam" id="TIGR01509">
    <property type="entry name" value="HAD-SF-IA-v3"/>
    <property type="match status" value="1"/>
</dbReference>
<name>A0A6V8KLN3_9ACTN</name>
<dbReference type="SFLD" id="SFLDG01129">
    <property type="entry name" value="C1.5:_HAD__Beta-PGM__Phosphata"/>
    <property type="match status" value="1"/>
</dbReference>
<dbReference type="PRINTS" id="PR00413">
    <property type="entry name" value="HADHALOGNASE"/>
</dbReference>
<comment type="caution">
    <text evidence="2">The sequence shown here is derived from an EMBL/GenBank/DDBJ whole genome shotgun (WGS) entry which is preliminary data.</text>
</comment>
<evidence type="ECO:0000313" key="2">
    <source>
        <dbReference type="EMBL" id="GFJ82846.1"/>
    </source>
</evidence>
<dbReference type="GO" id="GO:0016787">
    <property type="term" value="F:hydrolase activity"/>
    <property type="evidence" value="ECO:0007669"/>
    <property type="project" value="UniProtKB-KW"/>
</dbReference>
<dbReference type="Proteomes" id="UP000482800">
    <property type="component" value="Unassembled WGS sequence"/>
</dbReference>
<keyword evidence="3" id="KW-1185">Reference proteome</keyword>
<dbReference type="Pfam" id="PF00702">
    <property type="entry name" value="Hydrolase"/>
    <property type="match status" value="1"/>
</dbReference>
<dbReference type="PANTHER" id="PTHR43316">
    <property type="entry name" value="HYDROLASE, HALOACID DELAHOGENASE-RELATED"/>
    <property type="match status" value="1"/>
</dbReference>
<dbReference type="RefSeq" id="WP_173063858.1">
    <property type="nucleotide sequence ID" value="NZ_BAABGO010000004.1"/>
</dbReference>
<dbReference type="PANTHER" id="PTHR43316:SF3">
    <property type="entry name" value="HALOACID DEHALOGENASE, TYPE II (AFU_ORTHOLOGUE AFUA_2G07750)-RELATED"/>
    <property type="match status" value="1"/>
</dbReference>
<accession>A0A6V8KLN3</accession>
<dbReference type="EMBL" id="BLPF01000002">
    <property type="protein sequence ID" value="GFJ82846.1"/>
    <property type="molecule type" value="Genomic_DNA"/>
</dbReference>
<dbReference type="InterPro" id="IPR036412">
    <property type="entry name" value="HAD-like_sf"/>
</dbReference>
<protein>
    <submittedName>
        <fullName evidence="2">Dehalogenase</fullName>
    </submittedName>
</protein>
<dbReference type="NCBIfam" id="TIGR01549">
    <property type="entry name" value="HAD-SF-IA-v1"/>
    <property type="match status" value="1"/>
</dbReference>
<proteinExistence type="predicted"/>
<evidence type="ECO:0000256" key="1">
    <source>
        <dbReference type="ARBA" id="ARBA00022801"/>
    </source>
</evidence>
<dbReference type="SUPFAM" id="SSF56784">
    <property type="entry name" value="HAD-like"/>
    <property type="match status" value="1"/>
</dbReference>
<dbReference type="InterPro" id="IPR006439">
    <property type="entry name" value="HAD-SF_hydro_IA"/>
</dbReference>
<sequence length="220" mass="23097">MVRGLLLDFYGTVVEDDDAIIEAVGARVAAGASRPVGADRVVEEWTREFAAVADGTPFRTLRECATRSLATVMERVGCPGDAARLCAPQFAYWRAPPVRPGTLEFLAGLDLPVCVVSDVDRDDLDAAIAHHGLSFTAVVTSQEVGAYKPAAAMFARGLAALSLDAADVLHVGDSARNDVGGAHAAGIRAVWVNRRGRPPLAKASYEIADLGGLAAVLRAF</sequence>
<reference evidence="2 3" key="1">
    <citation type="submission" date="2020-03" db="EMBL/GenBank/DDBJ databases">
        <title>Whole genome shotgun sequence of Phytohabitans houttuyneae NBRC 108639.</title>
        <authorList>
            <person name="Komaki H."/>
            <person name="Tamura T."/>
        </authorList>
    </citation>
    <scope>NUCLEOTIDE SEQUENCE [LARGE SCALE GENOMIC DNA]</scope>
    <source>
        <strain evidence="2 3">NBRC 108639</strain>
    </source>
</reference>
<keyword evidence="1" id="KW-0378">Hydrolase</keyword>
<dbReference type="AlphaFoldDB" id="A0A6V8KLN3"/>
<dbReference type="Gene3D" id="1.10.150.750">
    <property type="match status" value="1"/>
</dbReference>
<organism evidence="2 3">
    <name type="scientific">Phytohabitans houttuyneae</name>
    <dbReference type="NCBI Taxonomy" id="1076126"/>
    <lineage>
        <taxon>Bacteria</taxon>
        <taxon>Bacillati</taxon>
        <taxon>Actinomycetota</taxon>
        <taxon>Actinomycetes</taxon>
        <taxon>Micromonosporales</taxon>
        <taxon>Micromonosporaceae</taxon>
    </lineage>
</organism>